<organism evidence="1 2">
    <name type="scientific">Solanum pinnatisectum</name>
    <name type="common">tansyleaf nightshade</name>
    <dbReference type="NCBI Taxonomy" id="50273"/>
    <lineage>
        <taxon>Eukaryota</taxon>
        <taxon>Viridiplantae</taxon>
        <taxon>Streptophyta</taxon>
        <taxon>Embryophyta</taxon>
        <taxon>Tracheophyta</taxon>
        <taxon>Spermatophyta</taxon>
        <taxon>Magnoliopsida</taxon>
        <taxon>eudicotyledons</taxon>
        <taxon>Gunneridae</taxon>
        <taxon>Pentapetalae</taxon>
        <taxon>asterids</taxon>
        <taxon>lamiids</taxon>
        <taxon>Solanales</taxon>
        <taxon>Solanaceae</taxon>
        <taxon>Solanoideae</taxon>
        <taxon>Solaneae</taxon>
        <taxon>Solanum</taxon>
    </lineage>
</organism>
<protein>
    <recommendedName>
        <fullName evidence="3">RNase H type-1 domain-containing protein</fullName>
    </recommendedName>
</protein>
<sequence>MSVRVQHSLREGNTLANYFANLIFDFTGTMEYKNFQKVPIKSKKIINHDKLSLANMRIRHSISTRFTS</sequence>
<evidence type="ECO:0008006" key="3">
    <source>
        <dbReference type="Google" id="ProtNLM"/>
    </source>
</evidence>
<dbReference type="Proteomes" id="UP001311915">
    <property type="component" value="Unassembled WGS sequence"/>
</dbReference>
<proteinExistence type="predicted"/>
<gene>
    <name evidence="1" type="ORF">R3W88_022444</name>
</gene>
<name>A0AAV9LUQ7_9SOLN</name>
<keyword evidence="2" id="KW-1185">Reference proteome</keyword>
<comment type="caution">
    <text evidence="1">The sequence shown here is derived from an EMBL/GenBank/DDBJ whole genome shotgun (WGS) entry which is preliminary data.</text>
</comment>
<evidence type="ECO:0000313" key="1">
    <source>
        <dbReference type="EMBL" id="KAK4729456.1"/>
    </source>
</evidence>
<reference evidence="1 2" key="1">
    <citation type="submission" date="2023-10" db="EMBL/GenBank/DDBJ databases">
        <title>Genome-Wide Identification Analysis in wild type Solanum Pinnatisectum Reveals Some Genes Defensing Phytophthora Infestans.</title>
        <authorList>
            <person name="Sun C."/>
        </authorList>
    </citation>
    <scope>NUCLEOTIDE SEQUENCE [LARGE SCALE GENOMIC DNA]</scope>
    <source>
        <strain evidence="1">LQN</strain>
        <tissue evidence="1">Leaf</tissue>
    </source>
</reference>
<accession>A0AAV9LUQ7</accession>
<dbReference type="AlphaFoldDB" id="A0AAV9LUQ7"/>
<dbReference type="EMBL" id="JAWPEI010000004">
    <property type="protein sequence ID" value="KAK4729456.1"/>
    <property type="molecule type" value="Genomic_DNA"/>
</dbReference>
<evidence type="ECO:0000313" key="2">
    <source>
        <dbReference type="Proteomes" id="UP001311915"/>
    </source>
</evidence>